<dbReference type="EMBL" id="QRHZ01000001">
    <property type="protein sequence ID" value="RHG20163.1"/>
    <property type="molecule type" value="Genomic_DNA"/>
</dbReference>
<dbReference type="EMBL" id="QROE01000001">
    <property type="protein sequence ID" value="RHK98376.1"/>
    <property type="molecule type" value="Genomic_DNA"/>
</dbReference>
<evidence type="ECO:0000313" key="3">
    <source>
        <dbReference type="Proteomes" id="UP000284220"/>
    </source>
</evidence>
<evidence type="ECO:0000313" key="1">
    <source>
        <dbReference type="EMBL" id="RHG20163.1"/>
    </source>
</evidence>
<reference evidence="3 4" key="1">
    <citation type="submission" date="2018-08" db="EMBL/GenBank/DDBJ databases">
        <title>A genome reference for cultivated species of the human gut microbiota.</title>
        <authorList>
            <person name="Zou Y."/>
            <person name="Xue W."/>
            <person name="Luo G."/>
        </authorList>
    </citation>
    <scope>NUCLEOTIDE SEQUENCE [LARGE SCALE GENOMIC DNA]</scope>
    <source>
        <strain evidence="2 4">AF39-4</strain>
        <strain evidence="1 3">AM22-9LB</strain>
    </source>
</reference>
<gene>
    <name evidence="2" type="ORF">DW040_03445</name>
    <name evidence="1" type="ORF">DW272_02855</name>
</gene>
<evidence type="ECO:0000313" key="4">
    <source>
        <dbReference type="Proteomes" id="UP000284267"/>
    </source>
</evidence>
<dbReference type="AlphaFoldDB" id="A0A415HVV1"/>
<dbReference type="Proteomes" id="UP000284220">
    <property type="component" value="Unassembled WGS sequence"/>
</dbReference>
<name>A0A415HVV1_9FIRM</name>
<evidence type="ECO:0000313" key="2">
    <source>
        <dbReference type="EMBL" id="RHK98376.1"/>
    </source>
</evidence>
<dbReference type="RefSeq" id="WP_118197486.1">
    <property type="nucleotide sequence ID" value="NZ_CABJDZ010000001.1"/>
</dbReference>
<sequence length="75" mass="8747">MEVDYKLAVKNGIDSLMKGFDDTANDILQKHGISEDIDTFLKDANEAELIWFWSHIIPIRSDKEGNYYIGNYEYQ</sequence>
<proteinExistence type="predicted"/>
<dbReference type="Proteomes" id="UP000284267">
    <property type="component" value="Unassembled WGS sequence"/>
</dbReference>
<accession>A0A415HVV1</accession>
<organism evidence="2 4">
    <name type="scientific">Blautia obeum</name>
    <dbReference type="NCBI Taxonomy" id="40520"/>
    <lineage>
        <taxon>Bacteria</taxon>
        <taxon>Bacillati</taxon>
        <taxon>Bacillota</taxon>
        <taxon>Clostridia</taxon>
        <taxon>Lachnospirales</taxon>
        <taxon>Lachnospiraceae</taxon>
        <taxon>Blautia</taxon>
    </lineage>
</organism>
<protein>
    <submittedName>
        <fullName evidence="2">Uncharacterized protein</fullName>
    </submittedName>
</protein>
<comment type="caution">
    <text evidence="2">The sequence shown here is derived from an EMBL/GenBank/DDBJ whole genome shotgun (WGS) entry which is preliminary data.</text>
</comment>